<dbReference type="Pfam" id="PF00291">
    <property type="entry name" value="PALP"/>
    <property type="match status" value="1"/>
</dbReference>
<evidence type="ECO:0000256" key="7">
    <source>
        <dbReference type="ARBA" id="ARBA00023141"/>
    </source>
</evidence>
<comment type="cofactor">
    <cofactor evidence="1">
        <name>pyridoxal 5'-phosphate</name>
        <dbReference type="ChEBI" id="CHEBI:597326"/>
    </cofactor>
</comment>
<comment type="caution">
    <text evidence="11">The sequence shown here is derived from an EMBL/GenBank/DDBJ whole genome shotgun (WGS) entry which is preliminary data.</text>
</comment>
<keyword evidence="7" id="KW-0057">Aromatic amino acid biosynthesis</keyword>
<evidence type="ECO:0000256" key="5">
    <source>
        <dbReference type="ARBA" id="ARBA00022822"/>
    </source>
</evidence>
<dbReference type="Gene3D" id="3.40.50.1100">
    <property type="match status" value="3"/>
</dbReference>
<evidence type="ECO:0000256" key="6">
    <source>
        <dbReference type="ARBA" id="ARBA00022898"/>
    </source>
</evidence>
<evidence type="ECO:0000256" key="8">
    <source>
        <dbReference type="ARBA" id="ARBA00023239"/>
    </source>
</evidence>
<protein>
    <recommendedName>
        <fullName evidence="3">tryptophan synthase</fullName>
        <ecNumber evidence="3">4.2.1.20</ecNumber>
    </recommendedName>
</protein>
<keyword evidence="6" id="KW-0663">Pyridoxal phosphate</keyword>
<name>A0A0F8YTB1_9ZZZZ</name>
<evidence type="ECO:0000313" key="11">
    <source>
        <dbReference type="EMBL" id="KKK84678.1"/>
    </source>
</evidence>
<gene>
    <name evidence="11" type="ORF">LCGC14_2780930</name>
</gene>
<evidence type="ECO:0000259" key="10">
    <source>
        <dbReference type="Pfam" id="PF00291"/>
    </source>
</evidence>
<evidence type="ECO:0000256" key="2">
    <source>
        <dbReference type="ARBA" id="ARBA00004733"/>
    </source>
</evidence>
<dbReference type="EC" id="4.2.1.20" evidence="3"/>
<evidence type="ECO:0000256" key="9">
    <source>
        <dbReference type="ARBA" id="ARBA00049047"/>
    </source>
</evidence>
<evidence type="ECO:0000256" key="4">
    <source>
        <dbReference type="ARBA" id="ARBA00022605"/>
    </source>
</evidence>
<dbReference type="GO" id="GO:0052684">
    <property type="term" value="F:L-serine hydro-lyase (adding indole, L-tryptophan-forming) activity"/>
    <property type="evidence" value="ECO:0007669"/>
    <property type="project" value="TreeGrafter"/>
</dbReference>
<dbReference type="InterPro" id="IPR006653">
    <property type="entry name" value="Trp_synth_b_CS"/>
</dbReference>
<dbReference type="PROSITE" id="PS00168">
    <property type="entry name" value="TRP_SYNTHASE_BETA"/>
    <property type="match status" value="1"/>
</dbReference>
<dbReference type="SUPFAM" id="SSF53686">
    <property type="entry name" value="Tryptophan synthase beta subunit-like PLP-dependent enzymes"/>
    <property type="match status" value="1"/>
</dbReference>
<dbReference type="InterPro" id="IPR023026">
    <property type="entry name" value="Trp_synth_beta/beta-like"/>
</dbReference>
<proteinExistence type="predicted"/>
<dbReference type="NCBIfam" id="NF009057">
    <property type="entry name" value="PRK12391.1"/>
    <property type="match status" value="1"/>
</dbReference>
<dbReference type="PANTHER" id="PTHR48077:SF6">
    <property type="entry name" value="TRYPTOPHAN SYNTHASE"/>
    <property type="match status" value="1"/>
</dbReference>
<evidence type="ECO:0000256" key="1">
    <source>
        <dbReference type="ARBA" id="ARBA00001933"/>
    </source>
</evidence>
<dbReference type="InterPro" id="IPR001926">
    <property type="entry name" value="TrpB-like_PALP"/>
</dbReference>
<dbReference type="PANTHER" id="PTHR48077">
    <property type="entry name" value="TRYPTOPHAN SYNTHASE-RELATED"/>
    <property type="match status" value="1"/>
</dbReference>
<comment type="pathway">
    <text evidence="2">Amino-acid biosynthesis; L-tryptophan biosynthesis; L-tryptophan from chorismate: step 5/5.</text>
</comment>
<dbReference type="GO" id="GO:0004834">
    <property type="term" value="F:tryptophan synthase activity"/>
    <property type="evidence" value="ECO:0007669"/>
    <property type="project" value="UniProtKB-EC"/>
</dbReference>
<accession>A0A0F8YTB1</accession>
<keyword evidence="5" id="KW-0822">Tryptophan biosynthesis</keyword>
<keyword evidence="8" id="KW-0456">Lyase</keyword>
<keyword evidence="4" id="KW-0028">Amino-acid biosynthesis</keyword>
<organism evidence="11">
    <name type="scientific">marine sediment metagenome</name>
    <dbReference type="NCBI Taxonomy" id="412755"/>
    <lineage>
        <taxon>unclassified sequences</taxon>
        <taxon>metagenomes</taxon>
        <taxon>ecological metagenomes</taxon>
    </lineage>
</organism>
<feature type="non-terminal residue" evidence="11">
    <location>
        <position position="298"/>
    </location>
</feature>
<dbReference type="GO" id="GO:0005737">
    <property type="term" value="C:cytoplasm"/>
    <property type="evidence" value="ECO:0007669"/>
    <property type="project" value="TreeGrafter"/>
</dbReference>
<feature type="domain" description="Tryptophan synthase beta chain-like PALP" evidence="10">
    <location>
        <begin position="75"/>
        <end position="297"/>
    </location>
</feature>
<evidence type="ECO:0000256" key="3">
    <source>
        <dbReference type="ARBA" id="ARBA00012043"/>
    </source>
</evidence>
<reference evidence="11" key="1">
    <citation type="journal article" date="2015" name="Nature">
        <title>Complex archaea that bridge the gap between prokaryotes and eukaryotes.</title>
        <authorList>
            <person name="Spang A."/>
            <person name="Saw J.H."/>
            <person name="Jorgensen S.L."/>
            <person name="Zaremba-Niedzwiedzka K."/>
            <person name="Martijn J."/>
            <person name="Lind A.E."/>
            <person name="van Eijk R."/>
            <person name="Schleper C."/>
            <person name="Guy L."/>
            <person name="Ettema T.J."/>
        </authorList>
    </citation>
    <scope>NUCLEOTIDE SEQUENCE</scope>
</reference>
<comment type="catalytic activity">
    <reaction evidence="9">
        <text>(1S,2R)-1-C-(indol-3-yl)glycerol 3-phosphate + L-serine = D-glyceraldehyde 3-phosphate + L-tryptophan + H2O</text>
        <dbReference type="Rhea" id="RHEA:10532"/>
        <dbReference type="ChEBI" id="CHEBI:15377"/>
        <dbReference type="ChEBI" id="CHEBI:33384"/>
        <dbReference type="ChEBI" id="CHEBI:57912"/>
        <dbReference type="ChEBI" id="CHEBI:58866"/>
        <dbReference type="ChEBI" id="CHEBI:59776"/>
        <dbReference type="EC" id="4.2.1.20"/>
    </reaction>
</comment>
<dbReference type="InterPro" id="IPR036052">
    <property type="entry name" value="TrpB-like_PALP_sf"/>
</dbReference>
<dbReference type="EMBL" id="LAZR01051664">
    <property type="protein sequence ID" value="KKK84678.1"/>
    <property type="molecule type" value="Genomic_DNA"/>
</dbReference>
<dbReference type="AlphaFoldDB" id="A0A0F8YTB1"/>
<sequence length="298" mass="33161">MAEKKILLEEREMPKAWYNVLPDLPEPLPAILHPGTKKPVTPDDLSPIFPMACIEQEMSSQPRIEIPEEVLKVYTQYRPTPLRRAYRLEKAIGTSAKIYYKDESLSPPGSHKPNTAIAQAYYNKKEGIKRLATETGAGQWGSALAFGCKMFGLKCTIYMVGISYDQKPYRRLLAQSWGAEMFRSPSNKTKFGRKISQEDPNCLGSLGIAISEAIEDAVTHEDTKYSIGSVLNHVLLHQTIIGLEVEKQLQKIGEKPDIMIGCVGGGSNFSGFFLPFLPRKLAGEKIRFIAVEPTACPT</sequence>